<evidence type="ECO:0000259" key="2">
    <source>
        <dbReference type="Pfam" id="PF20266"/>
    </source>
</evidence>
<dbReference type="PANTHER" id="PTHR10656:SF38">
    <property type="entry name" value="NUCLEOTIDYLTRANSFERASE MAB21L1-RELATED"/>
    <property type="match status" value="1"/>
</dbReference>
<accession>A0A803SUX1</accession>
<dbReference type="GeneTree" id="ENSGT01050000244827"/>
<evidence type="ECO:0000313" key="4">
    <source>
        <dbReference type="Proteomes" id="UP000001646"/>
    </source>
</evidence>
<dbReference type="Gene3D" id="1.10.1410.40">
    <property type="match status" value="1"/>
</dbReference>
<dbReference type="Ensembl" id="ENSACAT00000043880.1">
    <property type="protein sequence ID" value="ENSACAP00000026761.1"/>
    <property type="gene ID" value="ENSACAG00000043396.1"/>
</dbReference>
<dbReference type="SMART" id="SM01265">
    <property type="entry name" value="Mab-21"/>
    <property type="match status" value="1"/>
</dbReference>
<evidence type="ECO:0000313" key="3">
    <source>
        <dbReference type="Ensembl" id="ENSACAP00000026761.1"/>
    </source>
</evidence>
<protein>
    <recommendedName>
        <fullName evidence="2">Mab-21-like HhH/H2TH-like domain-containing protein</fullName>
    </recommendedName>
</protein>
<name>A0A803SUX1_ANOCA</name>
<dbReference type="InterPro" id="IPR046906">
    <property type="entry name" value="Mab-21_HhH/H2TH-like"/>
</dbReference>
<organism evidence="3 4">
    <name type="scientific">Anolis carolinensis</name>
    <name type="common">Green anole</name>
    <name type="synonym">American chameleon</name>
    <dbReference type="NCBI Taxonomy" id="28377"/>
    <lineage>
        <taxon>Eukaryota</taxon>
        <taxon>Metazoa</taxon>
        <taxon>Chordata</taxon>
        <taxon>Craniata</taxon>
        <taxon>Vertebrata</taxon>
        <taxon>Euteleostomi</taxon>
        <taxon>Lepidosauria</taxon>
        <taxon>Squamata</taxon>
        <taxon>Bifurcata</taxon>
        <taxon>Unidentata</taxon>
        <taxon>Episquamata</taxon>
        <taxon>Toxicofera</taxon>
        <taxon>Iguania</taxon>
        <taxon>Dactyloidae</taxon>
        <taxon>Anolis</taxon>
    </lineage>
</organism>
<keyword evidence="1" id="KW-0547">Nucleotide-binding</keyword>
<dbReference type="GO" id="GO:0000166">
    <property type="term" value="F:nucleotide binding"/>
    <property type="evidence" value="ECO:0007669"/>
    <property type="project" value="UniProtKB-KW"/>
</dbReference>
<reference evidence="3" key="1">
    <citation type="submission" date="2009-12" db="EMBL/GenBank/DDBJ databases">
        <title>The Genome Sequence of Anolis carolinensis (Green Anole Lizard).</title>
        <authorList>
            <consortium name="The Genome Sequencing Platform"/>
            <person name="Di Palma F."/>
            <person name="Alfoldi J."/>
            <person name="Heiman D."/>
            <person name="Young S."/>
            <person name="Grabherr M."/>
            <person name="Johnson J."/>
            <person name="Lander E.S."/>
            <person name="Lindblad-Toh K."/>
        </authorList>
    </citation>
    <scope>NUCLEOTIDE SEQUENCE [LARGE SCALE GENOMIC DNA]</scope>
    <source>
        <strain evidence="3">JBL SC #1</strain>
    </source>
</reference>
<proteinExistence type="predicted"/>
<sequence length="492" mass="56075">MSLERFYTERVFLAGDKAWRTGRAFLLAKSALGKVSQWAYEASTGLFPGEPVPVGSYGEGLHLQAAGSSAGFDFLLPVRYNPQLAPVSGGLAEAPPRCKQALPTYIFRQEGLPLHRWGSQALLDLEALAEIYVEIHCHRQEARREDEDDETDLDKLEELEESLSHHNLEPKQILKDLHRCVQTALDPAYTHPRQNDPVFQRRLFPSRVPKIDHHIRGGFRLEALDLDGPAIQLTFNDGCDNVPVRLVPAVLGAFKLSNQWIREDLAHLSDWWDGDLTNERANFLRKARVVREVGPELVSKGGFWRLCFSRAETQLLEDIDADGGHRGAALRVLKFINMTRWTPEYGSILTSYHLKTILLWCCEIYPQTSQWETLLSSIQTLLRLLIHTLNKGNLPHYFLVSVNLFSRCYKSGNAIYRPLGLEALRCEAEVMLTNTMQYLMPDSEPQHDGAYEEMMAALRMFKEEHKEDLKELKRMEDGHMYESVEMSEAGEA</sequence>
<evidence type="ECO:0000256" key="1">
    <source>
        <dbReference type="ARBA" id="ARBA00022741"/>
    </source>
</evidence>
<dbReference type="InParanoid" id="A0A803SUX1"/>
<dbReference type="KEGG" id="acs:103280824"/>
<dbReference type="InterPro" id="IPR024810">
    <property type="entry name" value="MAB21L/cGLR"/>
</dbReference>
<keyword evidence="4" id="KW-1185">Reference proteome</keyword>
<dbReference type="Pfam" id="PF20266">
    <property type="entry name" value="Mab-21_C"/>
    <property type="match status" value="1"/>
</dbReference>
<feature type="domain" description="Mab-21-like HhH/H2TH-like" evidence="2">
    <location>
        <begin position="328"/>
        <end position="410"/>
    </location>
</feature>
<dbReference type="OrthoDB" id="5947963at2759"/>
<reference evidence="3" key="3">
    <citation type="submission" date="2025-09" db="UniProtKB">
        <authorList>
            <consortium name="Ensembl"/>
        </authorList>
    </citation>
    <scope>IDENTIFICATION</scope>
</reference>
<reference evidence="3" key="2">
    <citation type="submission" date="2025-08" db="UniProtKB">
        <authorList>
            <consortium name="Ensembl"/>
        </authorList>
    </citation>
    <scope>IDENTIFICATION</scope>
</reference>
<dbReference type="PANTHER" id="PTHR10656">
    <property type="entry name" value="CELL FATE DETERMINING PROTEIN MAB21-RELATED"/>
    <property type="match status" value="1"/>
</dbReference>
<gene>
    <name evidence="3" type="primary">LOC103280824</name>
</gene>
<dbReference type="AlphaFoldDB" id="A0A803SUX1"/>
<dbReference type="GeneID" id="103280824"/>
<dbReference type="Proteomes" id="UP000001646">
    <property type="component" value="Unplaced"/>
</dbReference>